<organism evidence="1 2">
    <name type="scientific">Citrobacter freundii</name>
    <dbReference type="NCBI Taxonomy" id="546"/>
    <lineage>
        <taxon>Bacteria</taxon>
        <taxon>Pseudomonadati</taxon>
        <taxon>Pseudomonadota</taxon>
        <taxon>Gammaproteobacteria</taxon>
        <taxon>Enterobacterales</taxon>
        <taxon>Enterobacteriaceae</taxon>
        <taxon>Citrobacter</taxon>
        <taxon>Citrobacter freundii complex</taxon>
    </lineage>
</organism>
<dbReference type="EMBL" id="CP056573">
    <property type="protein sequence ID" value="QLV31061.1"/>
    <property type="molecule type" value="Genomic_DNA"/>
</dbReference>
<dbReference type="InterPro" id="IPR025506">
    <property type="entry name" value="Abi_alpha"/>
</dbReference>
<name>A0AAP9TW77_CITFR</name>
<protein>
    <submittedName>
        <fullName evidence="1">DUF4393 domain-containing protein</fullName>
    </submittedName>
</protein>
<evidence type="ECO:0000313" key="1">
    <source>
        <dbReference type="EMBL" id="QLV31061.1"/>
    </source>
</evidence>
<dbReference type="Pfam" id="PF14337">
    <property type="entry name" value="Abi_alpha"/>
    <property type="match status" value="1"/>
</dbReference>
<evidence type="ECO:0000313" key="2">
    <source>
        <dbReference type="Proteomes" id="UP000512222"/>
    </source>
</evidence>
<dbReference type="AlphaFoldDB" id="A0AAP9TW77"/>
<proteinExistence type="predicted"/>
<gene>
    <name evidence="1" type="ORF">HV178_14225</name>
</gene>
<accession>A0AAP9TW77</accession>
<dbReference type="Proteomes" id="UP000512222">
    <property type="component" value="Chromosome"/>
</dbReference>
<sequence length="256" mass="28816">MLPKIPSETVGKIYEDLFQPALRQFGAAGERVAQTVCMLSLPFAVGAAKYEQLLDRIQKSFVKVPEEDLSPPPVNAVFQISEKLMSLPEDDAISEMYIALLSSCLSKKYVDSVHPAFINLINQISGDEALFIDCLAQLERAIYLKKDDSWRPPNKSEIAQIIIPWSGTLLDGGPIEKAVFNPDILNIPHHFFTYLEHLNSLGIIEYVHGPDYLLTDDIIKGINGYKHWFISLSKFGRLFYNVCIKNSDANYSADEF</sequence>
<dbReference type="RefSeq" id="WP_181553579.1">
    <property type="nucleotide sequence ID" value="NZ_CP056573.1"/>
</dbReference>
<reference evidence="2" key="1">
    <citation type="submission" date="2020-06" db="EMBL/GenBank/DDBJ databases">
        <title>REHAB project genomes.</title>
        <authorList>
            <person name="Shaw L.P."/>
        </authorList>
    </citation>
    <scope>NUCLEOTIDE SEQUENCE [LARGE SCALE GENOMIC DNA]</scope>
    <source>
        <strain evidence="2">RHBSTW-00370</strain>
    </source>
</reference>